<feature type="region of interest" description="Disordered" evidence="1">
    <location>
        <begin position="1"/>
        <end position="31"/>
    </location>
</feature>
<evidence type="ECO:0000313" key="3">
    <source>
        <dbReference type="Proteomes" id="UP001499895"/>
    </source>
</evidence>
<evidence type="ECO:0000256" key="1">
    <source>
        <dbReference type="SAM" id="MobiDB-lite"/>
    </source>
</evidence>
<dbReference type="Proteomes" id="UP001499895">
    <property type="component" value="Unassembled WGS sequence"/>
</dbReference>
<name>A0ABN0ZE24_9ACTN</name>
<accession>A0ABN0ZE24</accession>
<dbReference type="EMBL" id="BAAAHB010000002">
    <property type="protein sequence ID" value="GAA0444202.1"/>
    <property type="molecule type" value="Genomic_DNA"/>
</dbReference>
<protein>
    <submittedName>
        <fullName evidence="2">Uncharacterized protein</fullName>
    </submittedName>
</protein>
<proteinExistence type="predicted"/>
<sequence>MPRPSSALAATEDRRRSTGESHQALHPLLNGRTEPLAIPAARHPEQAQLEAAVFLNTCKLGGRSAHPLGIVRLRPEEEQLTLRLLDEPCVIWHWTEYLLPRTGYESPSDPRDAISGVPGLRWRREGSTICLYYPGLPARIVLTGFNPRWWERIATRMNDNYELLQDQPDWTPAEHDAHTAPSTSAMEPAGLFSPLLRRIRATAGPGPVNSTDAWRSIGGAFRLETTDGPPCPDLMRLLGTGPVAPGWSVVDKMCTCLCDHRHGECRIHFHDPATGLFVHYSNGKWGRTADDDHRRAIEAENRAAFT</sequence>
<evidence type="ECO:0000313" key="2">
    <source>
        <dbReference type="EMBL" id="GAA0444202.1"/>
    </source>
</evidence>
<gene>
    <name evidence="2" type="ORF">GCM10009544_03730</name>
</gene>
<dbReference type="RefSeq" id="WP_344084337.1">
    <property type="nucleotide sequence ID" value="NZ_BAAAHB010000002.1"/>
</dbReference>
<keyword evidence="3" id="KW-1185">Reference proteome</keyword>
<reference evidence="2 3" key="1">
    <citation type="journal article" date="2019" name="Int. J. Syst. Evol. Microbiol.">
        <title>The Global Catalogue of Microorganisms (GCM) 10K type strain sequencing project: providing services to taxonomists for standard genome sequencing and annotation.</title>
        <authorList>
            <consortium name="The Broad Institute Genomics Platform"/>
            <consortium name="The Broad Institute Genome Sequencing Center for Infectious Disease"/>
            <person name="Wu L."/>
            <person name="Ma J."/>
        </authorList>
    </citation>
    <scope>NUCLEOTIDE SEQUENCE [LARGE SCALE GENOMIC DNA]</scope>
    <source>
        <strain evidence="2 3">JCM 10649</strain>
    </source>
</reference>
<organism evidence="2 3">
    <name type="scientific">Streptomyces stramineus</name>
    <dbReference type="NCBI Taxonomy" id="173861"/>
    <lineage>
        <taxon>Bacteria</taxon>
        <taxon>Bacillati</taxon>
        <taxon>Actinomycetota</taxon>
        <taxon>Actinomycetes</taxon>
        <taxon>Kitasatosporales</taxon>
        <taxon>Streptomycetaceae</taxon>
        <taxon>Streptomyces</taxon>
    </lineage>
</organism>
<comment type="caution">
    <text evidence="2">The sequence shown here is derived from an EMBL/GenBank/DDBJ whole genome shotgun (WGS) entry which is preliminary data.</text>
</comment>